<gene>
    <name evidence="2" type="ORF">BpHYR1_007466</name>
</gene>
<feature type="transmembrane region" description="Helical" evidence="1">
    <location>
        <begin position="89"/>
        <end position="115"/>
    </location>
</feature>
<comment type="caution">
    <text evidence="2">The sequence shown here is derived from an EMBL/GenBank/DDBJ whole genome shotgun (WGS) entry which is preliminary data.</text>
</comment>
<sequence length="158" mass="18079">MQPRLSPGRSLGNADPLDNRVQLISDFALNLISRTTSVDFGSSKFLDHDEFFEKQKTLFFLKPAGACIDQSAENLLIYQGINLVNLKSILFWLCVLFNFTTFYNLLIWMILGHFAMEITTLNKKQSGLVHAFPNGLDYFLINKPCQGLKCFELWFLSD</sequence>
<keyword evidence="1" id="KW-0812">Transmembrane</keyword>
<keyword evidence="1" id="KW-1133">Transmembrane helix</keyword>
<keyword evidence="3" id="KW-1185">Reference proteome</keyword>
<name>A0A3M7Q5H6_BRAPC</name>
<dbReference type="EMBL" id="REGN01007339">
    <property type="protein sequence ID" value="RNA06583.1"/>
    <property type="molecule type" value="Genomic_DNA"/>
</dbReference>
<proteinExistence type="predicted"/>
<protein>
    <submittedName>
        <fullName evidence="2">Uncharacterized protein</fullName>
    </submittedName>
</protein>
<accession>A0A3M7Q5H6</accession>
<dbReference type="Proteomes" id="UP000276133">
    <property type="component" value="Unassembled WGS sequence"/>
</dbReference>
<organism evidence="2 3">
    <name type="scientific">Brachionus plicatilis</name>
    <name type="common">Marine rotifer</name>
    <name type="synonym">Brachionus muelleri</name>
    <dbReference type="NCBI Taxonomy" id="10195"/>
    <lineage>
        <taxon>Eukaryota</taxon>
        <taxon>Metazoa</taxon>
        <taxon>Spiralia</taxon>
        <taxon>Gnathifera</taxon>
        <taxon>Rotifera</taxon>
        <taxon>Eurotatoria</taxon>
        <taxon>Monogononta</taxon>
        <taxon>Pseudotrocha</taxon>
        <taxon>Ploima</taxon>
        <taxon>Brachionidae</taxon>
        <taxon>Brachionus</taxon>
    </lineage>
</organism>
<evidence type="ECO:0000256" key="1">
    <source>
        <dbReference type="SAM" id="Phobius"/>
    </source>
</evidence>
<keyword evidence="1" id="KW-0472">Membrane</keyword>
<evidence type="ECO:0000313" key="2">
    <source>
        <dbReference type="EMBL" id="RNA06583.1"/>
    </source>
</evidence>
<evidence type="ECO:0000313" key="3">
    <source>
        <dbReference type="Proteomes" id="UP000276133"/>
    </source>
</evidence>
<dbReference type="AlphaFoldDB" id="A0A3M7Q5H6"/>
<reference evidence="2 3" key="1">
    <citation type="journal article" date="2018" name="Sci. Rep.">
        <title>Genomic signatures of local adaptation to the degree of environmental predictability in rotifers.</title>
        <authorList>
            <person name="Franch-Gras L."/>
            <person name="Hahn C."/>
            <person name="Garcia-Roger E.M."/>
            <person name="Carmona M.J."/>
            <person name="Serra M."/>
            <person name="Gomez A."/>
        </authorList>
    </citation>
    <scope>NUCLEOTIDE SEQUENCE [LARGE SCALE GENOMIC DNA]</scope>
    <source>
        <strain evidence="2">HYR1</strain>
    </source>
</reference>